<reference evidence="1" key="1">
    <citation type="submission" date="2014-09" db="EMBL/GenBank/DDBJ databases">
        <authorList>
            <person name="Magalhaes I.L.F."/>
            <person name="Oliveira U."/>
            <person name="Santos F.R."/>
            <person name="Vidigal T.H.D.A."/>
            <person name="Brescovit A.D."/>
            <person name="Santos A.J."/>
        </authorList>
    </citation>
    <scope>NUCLEOTIDE SEQUENCE</scope>
    <source>
        <tissue evidence="1">Shoot tissue taken approximately 20 cm above the soil surface</tissue>
    </source>
</reference>
<sequence>MRIKCWSMADFLAVIARTLSTYVT</sequence>
<accession>A0A0A9FI73</accession>
<evidence type="ECO:0000313" key="1">
    <source>
        <dbReference type="EMBL" id="JAE12715.1"/>
    </source>
</evidence>
<protein>
    <submittedName>
        <fullName evidence="1">Uncharacterized protein</fullName>
    </submittedName>
</protein>
<dbReference type="AlphaFoldDB" id="A0A0A9FI73"/>
<proteinExistence type="predicted"/>
<name>A0A0A9FI73_ARUDO</name>
<organism evidence="1">
    <name type="scientific">Arundo donax</name>
    <name type="common">Giant reed</name>
    <name type="synonym">Donax arundinaceus</name>
    <dbReference type="NCBI Taxonomy" id="35708"/>
    <lineage>
        <taxon>Eukaryota</taxon>
        <taxon>Viridiplantae</taxon>
        <taxon>Streptophyta</taxon>
        <taxon>Embryophyta</taxon>
        <taxon>Tracheophyta</taxon>
        <taxon>Spermatophyta</taxon>
        <taxon>Magnoliopsida</taxon>
        <taxon>Liliopsida</taxon>
        <taxon>Poales</taxon>
        <taxon>Poaceae</taxon>
        <taxon>PACMAD clade</taxon>
        <taxon>Arundinoideae</taxon>
        <taxon>Arundineae</taxon>
        <taxon>Arundo</taxon>
    </lineage>
</organism>
<reference evidence="1" key="2">
    <citation type="journal article" date="2015" name="Data Brief">
        <title>Shoot transcriptome of the giant reed, Arundo donax.</title>
        <authorList>
            <person name="Barrero R.A."/>
            <person name="Guerrero F.D."/>
            <person name="Moolhuijzen P."/>
            <person name="Goolsby J.A."/>
            <person name="Tidwell J."/>
            <person name="Bellgard S.E."/>
            <person name="Bellgard M.I."/>
        </authorList>
    </citation>
    <scope>NUCLEOTIDE SEQUENCE</scope>
    <source>
        <tissue evidence="1">Shoot tissue taken approximately 20 cm above the soil surface</tissue>
    </source>
</reference>
<dbReference type="EMBL" id="GBRH01185181">
    <property type="protein sequence ID" value="JAE12715.1"/>
    <property type="molecule type" value="Transcribed_RNA"/>
</dbReference>